<dbReference type="InterPro" id="IPR029016">
    <property type="entry name" value="GAF-like_dom_sf"/>
</dbReference>
<dbReference type="Gene3D" id="1.10.10.10">
    <property type="entry name" value="Winged helix-like DNA-binding domain superfamily/Winged helix DNA-binding domain"/>
    <property type="match status" value="1"/>
</dbReference>
<dbReference type="SUPFAM" id="SSF46785">
    <property type="entry name" value="Winged helix' DNA-binding domain"/>
    <property type="match status" value="1"/>
</dbReference>
<reference evidence="4 5" key="1">
    <citation type="submission" date="2023-03" db="EMBL/GenBank/DDBJ databases">
        <title>NovoSphingobium album sp. nov. isolated from polycyclic aromatic hydrocarbons- and heavy-metal polluted soil.</title>
        <authorList>
            <person name="Liu Z."/>
            <person name="Wang K."/>
        </authorList>
    </citation>
    <scope>NUCLEOTIDE SEQUENCE [LARGE SCALE GENOMIC DNA]</scope>
    <source>
        <strain evidence="4 5">H3SJ31-1</strain>
    </source>
</reference>
<dbReference type="Proteomes" id="UP001216253">
    <property type="component" value="Unassembled WGS sequence"/>
</dbReference>
<proteinExistence type="predicted"/>
<evidence type="ECO:0000313" key="4">
    <source>
        <dbReference type="EMBL" id="MDE8653469.1"/>
    </source>
</evidence>
<dbReference type="InterPro" id="IPR036388">
    <property type="entry name" value="WH-like_DNA-bd_sf"/>
</dbReference>
<dbReference type="InterPro" id="IPR050707">
    <property type="entry name" value="HTH_MetabolicPath_Reg"/>
</dbReference>
<dbReference type="PROSITE" id="PS51077">
    <property type="entry name" value="HTH_ICLR"/>
    <property type="match status" value="1"/>
</dbReference>
<gene>
    <name evidence="4" type="ORF">PYV00_17360</name>
</gene>
<dbReference type="EMBL" id="JARESE010000062">
    <property type="protein sequence ID" value="MDE8653469.1"/>
    <property type="molecule type" value="Genomic_DNA"/>
</dbReference>
<keyword evidence="5" id="KW-1185">Reference proteome</keyword>
<keyword evidence="1" id="KW-0805">Transcription regulation</keyword>
<sequence length="266" mass="28668">MAAKLSATNKAKIARRVIEVLEYFDEAHREATVMDIVRRYNRPQSSTSELLSSLVELGLLHKDSHSRAYSLTPRAALLGTAGQPEMVRDGRLIRLVDRLAAQTGLSVVLSGLVGLDAQVVNWHHGPRAPAATRELSGGAKEPLVASAAGWLMLSTIARPRCEGIVRRINAEAREDAKFSFSDMMAKIETCREAKYAFGPAGFGSGAEALSVLIPRQPDGHPLVISVIYGRDEKVNAEGLLQCMGDAMRTCLPDPGLSNVEPLQSAA</sequence>
<dbReference type="PANTHER" id="PTHR30136">
    <property type="entry name" value="HELIX-TURN-HELIX TRANSCRIPTIONAL REGULATOR, ICLR FAMILY"/>
    <property type="match status" value="1"/>
</dbReference>
<name>A0ABT5WU96_9SPHN</name>
<comment type="caution">
    <text evidence="4">The sequence shown here is derived from an EMBL/GenBank/DDBJ whole genome shotgun (WGS) entry which is preliminary data.</text>
</comment>
<evidence type="ECO:0000313" key="5">
    <source>
        <dbReference type="Proteomes" id="UP001216253"/>
    </source>
</evidence>
<evidence type="ECO:0000259" key="3">
    <source>
        <dbReference type="PROSITE" id="PS51077"/>
    </source>
</evidence>
<dbReference type="SUPFAM" id="SSF55781">
    <property type="entry name" value="GAF domain-like"/>
    <property type="match status" value="1"/>
</dbReference>
<dbReference type="SMART" id="SM00346">
    <property type="entry name" value="HTH_ICLR"/>
    <property type="match status" value="1"/>
</dbReference>
<dbReference type="RefSeq" id="WP_275229547.1">
    <property type="nucleotide sequence ID" value="NZ_JARESE010000062.1"/>
</dbReference>
<dbReference type="InterPro" id="IPR005471">
    <property type="entry name" value="Tscrpt_reg_IclR_N"/>
</dbReference>
<dbReference type="InterPro" id="IPR036390">
    <property type="entry name" value="WH_DNA-bd_sf"/>
</dbReference>
<evidence type="ECO:0000256" key="2">
    <source>
        <dbReference type="ARBA" id="ARBA00023163"/>
    </source>
</evidence>
<dbReference type="Pfam" id="PF09339">
    <property type="entry name" value="HTH_IclR"/>
    <property type="match status" value="1"/>
</dbReference>
<protein>
    <submittedName>
        <fullName evidence="4">Helix-turn-helix domain-containing protein</fullName>
    </submittedName>
</protein>
<keyword evidence="2" id="KW-0804">Transcription</keyword>
<organism evidence="4 5">
    <name type="scientific">Novosphingobium album</name>
    <name type="common">ex Liu et al. 2023</name>
    <dbReference type="NCBI Taxonomy" id="3031130"/>
    <lineage>
        <taxon>Bacteria</taxon>
        <taxon>Pseudomonadati</taxon>
        <taxon>Pseudomonadota</taxon>
        <taxon>Alphaproteobacteria</taxon>
        <taxon>Sphingomonadales</taxon>
        <taxon>Sphingomonadaceae</taxon>
        <taxon>Novosphingobium</taxon>
    </lineage>
</organism>
<evidence type="ECO:0000256" key="1">
    <source>
        <dbReference type="ARBA" id="ARBA00023015"/>
    </source>
</evidence>
<feature type="domain" description="HTH iclR-type" evidence="3">
    <location>
        <begin position="11"/>
        <end position="73"/>
    </location>
</feature>
<accession>A0ABT5WU96</accession>
<dbReference type="Gene3D" id="3.30.450.40">
    <property type="match status" value="1"/>
</dbReference>
<dbReference type="PANTHER" id="PTHR30136:SF35">
    <property type="entry name" value="HTH-TYPE TRANSCRIPTIONAL REGULATOR RV1719"/>
    <property type="match status" value="1"/>
</dbReference>